<name>A0A8T2A9F6_9BRAS</name>
<proteinExistence type="predicted"/>
<gene>
    <name evidence="1" type="ORF">ISN45_Aa04g028280</name>
</gene>
<dbReference type="AlphaFoldDB" id="A0A8T2A9F6"/>
<evidence type="ECO:0000313" key="1">
    <source>
        <dbReference type="EMBL" id="KAG7570207.1"/>
    </source>
</evidence>
<protein>
    <submittedName>
        <fullName evidence="1">Uncharacterized protein</fullName>
    </submittedName>
</protein>
<keyword evidence="2" id="KW-1185">Reference proteome</keyword>
<comment type="caution">
    <text evidence="1">The sequence shown here is derived from an EMBL/GenBank/DDBJ whole genome shotgun (WGS) entry which is preliminary data.</text>
</comment>
<evidence type="ECO:0000313" key="2">
    <source>
        <dbReference type="Proteomes" id="UP000694240"/>
    </source>
</evidence>
<dbReference type="EMBL" id="JAEFBK010000009">
    <property type="protein sequence ID" value="KAG7570207.1"/>
    <property type="molecule type" value="Genomic_DNA"/>
</dbReference>
<accession>A0A8T2A9F6</accession>
<reference evidence="1 2" key="1">
    <citation type="submission" date="2020-12" db="EMBL/GenBank/DDBJ databases">
        <title>Concerted genomic and epigenomic changes stabilize Arabidopsis allopolyploids.</title>
        <authorList>
            <person name="Chen Z."/>
        </authorList>
    </citation>
    <scope>NUCLEOTIDE SEQUENCE [LARGE SCALE GENOMIC DNA]</scope>
    <source>
        <strain evidence="1">Allo738</strain>
        <tissue evidence="1">Leaf</tissue>
    </source>
</reference>
<sequence length="50" mass="5562">MKFLQRSSAYFNVGIDHLLHGLDPLCNKLAELCCGRNYSNVGFSKSITSL</sequence>
<dbReference type="Proteomes" id="UP000694240">
    <property type="component" value="Chromosome 9"/>
</dbReference>
<organism evidence="1 2">
    <name type="scientific">Arabidopsis thaliana x Arabidopsis arenosa</name>
    <dbReference type="NCBI Taxonomy" id="1240361"/>
    <lineage>
        <taxon>Eukaryota</taxon>
        <taxon>Viridiplantae</taxon>
        <taxon>Streptophyta</taxon>
        <taxon>Embryophyta</taxon>
        <taxon>Tracheophyta</taxon>
        <taxon>Spermatophyta</taxon>
        <taxon>Magnoliopsida</taxon>
        <taxon>eudicotyledons</taxon>
        <taxon>Gunneridae</taxon>
        <taxon>Pentapetalae</taxon>
        <taxon>rosids</taxon>
        <taxon>malvids</taxon>
        <taxon>Brassicales</taxon>
        <taxon>Brassicaceae</taxon>
        <taxon>Camelineae</taxon>
        <taxon>Arabidopsis</taxon>
    </lineage>
</organism>